<proteinExistence type="predicted"/>
<accession>A6IWC9</accession>
<evidence type="ECO:0000313" key="1">
    <source>
        <dbReference type="EMBL" id="EDM08943.1"/>
    </source>
</evidence>
<sequence length="46" mass="5149">MLDVRGTFWWHLGQEEVPGEAWLFACLPSQCAVRSIYSACLLASCC</sequence>
<evidence type="ECO:0000313" key="2">
    <source>
        <dbReference type="Proteomes" id="UP000234681"/>
    </source>
</evidence>
<name>A6IWC9_RAT</name>
<protein>
    <submittedName>
        <fullName evidence="1">RCG43285</fullName>
    </submittedName>
</protein>
<organism evidence="1 2">
    <name type="scientific">Rattus norvegicus</name>
    <name type="common">Rat</name>
    <dbReference type="NCBI Taxonomy" id="10116"/>
    <lineage>
        <taxon>Eukaryota</taxon>
        <taxon>Metazoa</taxon>
        <taxon>Chordata</taxon>
        <taxon>Craniata</taxon>
        <taxon>Vertebrata</taxon>
        <taxon>Euteleostomi</taxon>
        <taxon>Mammalia</taxon>
        <taxon>Eutheria</taxon>
        <taxon>Euarchontoglires</taxon>
        <taxon>Glires</taxon>
        <taxon>Rodentia</taxon>
        <taxon>Myomorpha</taxon>
        <taxon>Muroidea</taxon>
        <taxon>Muridae</taxon>
        <taxon>Murinae</taxon>
        <taxon>Rattus</taxon>
    </lineage>
</organism>
<dbReference type="AlphaFoldDB" id="A6IWC9"/>
<gene>
    <name evidence="1" type="ORF">rCG_43285</name>
</gene>
<dbReference type="Proteomes" id="UP000234681">
    <property type="component" value="Chromosome 16"/>
</dbReference>
<reference evidence="1 2" key="1">
    <citation type="submission" date="2005-09" db="EMBL/GenBank/DDBJ databases">
        <authorList>
            <person name="Mural R.J."/>
            <person name="Li P.W."/>
            <person name="Adams M.D."/>
            <person name="Amanatides P.G."/>
            <person name="Baden-Tillson H."/>
            <person name="Barnstead M."/>
            <person name="Chin S.H."/>
            <person name="Dew I."/>
            <person name="Evans C.A."/>
            <person name="Ferriera S."/>
            <person name="Flanigan M."/>
            <person name="Fosler C."/>
            <person name="Glodek A."/>
            <person name="Gu Z."/>
            <person name="Holt R.A."/>
            <person name="Jennings D."/>
            <person name="Kraft C.L."/>
            <person name="Lu F."/>
            <person name="Nguyen T."/>
            <person name="Nusskern D.R."/>
            <person name="Pfannkoch C.M."/>
            <person name="Sitter C."/>
            <person name="Sutton G.G."/>
            <person name="Venter J.C."/>
            <person name="Wang Z."/>
            <person name="Woodage T."/>
            <person name="Zheng X.H."/>
            <person name="Zhong F."/>
        </authorList>
    </citation>
    <scope>NUCLEOTIDE SEQUENCE [LARGE SCALE GENOMIC DNA]</scope>
    <source>
        <strain>BN</strain>
        <strain evidence="2">Sprague-Dawley</strain>
    </source>
</reference>
<dbReference type="EMBL" id="CH473970">
    <property type="protein sequence ID" value="EDM08943.1"/>
    <property type="molecule type" value="Genomic_DNA"/>
</dbReference>